<comment type="caution">
    <text evidence="1">The sequence shown here is derived from an EMBL/GenBank/DDBJ whole genome shotgun (WGS) entry which is preliminary data.</text>
</comment>
<keyword evidence="2" id="KW-1185">Reference proteome</keyword>
<name>A0A418XR43_9BURK</name>
<sequence>MPIAVFIVDPGATITSWNKACEKPSSHEAVLIGKSGKRTPFLFTCARTSLGSIPCVFGTGLDISARKEAEMGLLVRERAIYSSVNAIVVTCLRDHDCDQMQGFYFSAALSQGSLTDMVQSNLRLHA</sequence>
<dbReference type="Proteomes" id="UP000284006">
    <property type="component" value="Unassembled WGS sequence"/>
</dbReference>
<dbReference type="EMBL" id="QYUP01000122">
    <property type="protein sequence ID" value="RJG14970.1"/>
    <property type="molecule type" value="Genomic_DNA"/>
</dbReference>
<dbReference type="AlphaFoldDB" id="A0A418XR43"/>
<reference evidence="1 2" key="1">
    <citation type="submission" date="2018-09" db="EMBL/GenBank/DDBJ databases">
        <authorList>
            <person name="Zhu H."/>
        </authorList>
    </citation>
    <scope>NUCLEOTIDE SEQUENCE [LARGE SCALE GENOMIC DNA]</scope>
    <source>
        <strain evidence="1 2">K1S02-61</strain>
    </source>
</reference>
<accession>A0A418XR43</accession>
<dbReference type="InterPro" id="IPR035965">
    <property type="entry name" value="PAS-like_dom_sf"/>
</dbReference>
<proteinExistence type="predicted"/>
<evidence type="ECO:0000313" key="2">
    <source>
        <dbReference type="Proteomes" id="UP000284006"/>
    </source>
</evidence>
<dbReference type="SUPFAM" id="SSF55785">
    <property type="entry name" value="PYP-like sensor domain (PAS domain)"/>
    <property type="match status" value="1"/>
</dbReference>
<organism evidence="1 2">
    <name type="scientific">Massilia cavernae</name>
    <dbReference type="NCBI Taxonomy" id="2320864"/>
    <lineage>
        <taxon>Bacteria</taxon>
        <taxon>Pseudomonadati</taxon>
        <taxon>Pseudomonadota</taxon>
        <taxon>Betaproteobacteria</taxon>
        <taxon>Burkholderiales</taxon>
        <taxon>Oxalobacteraceae</taxon>
        <taxon>Telluria group</taxon>
        <taxon>Massilia</taxon>
    </lineage>
</organism>
<evidence type="ECO:0008006" key="3">
    <source>
        <dbReference type="Google" id="ProtNLM"/>
    </source>
</evidence>
<protein>
    <recommendedName>
        <fullName evidence="3">PAS domain-containing protein</fullName>
    </recommendedName>
</protein>
<gene>
    <name evidence="1" type="ORF">D3872_15565</name>
</gene>
<evidence type="ECO:0000313" key="1">
    <source>
        <dbReference type="EMBL" id="RJG14970.1"/>
    </source>
</evidence>